<evidence type="ECO:0000256" key="2">
    <source>
        <dbReference type="ARBA" id="ARBA00022540"/>
    </source>
</evidence>
<gene>
    <name evidence="7" type="ORF">US96_C0058G0005</name>
</gene>
<dbReference type="InterPro" id="IPR027417">
    <property type="entry name" value="P-loop_NTPase"/>
</dbReference>
<dbReference type="EMBL" id="LBUZ01000058">
    <property type="protein sequence ID" value="KKQ73630.1"/>
    <property type="molecule type" value="Genomic_DNA"/>
</dbReference>
<keyword evidence="3" id="KW-0547">Nucleotide-binding</keyword>
<name>A0A0G0KDS9_9BACT</name>
<dbReference type="GO" id="GO:0005525">
    <property type="term" value="F:GTP binding"/>
    <property type="evidence" value="ECO:0007669"/>
    <property type="project" value="UniProtKB-KW"/>
</dbReference>
<dbReference type="GO" id="GO:0003743">
    <property type="term" value="F:translation initiation factor activity"/>
    <property type="evidence" value="ECO:0007669"/>
    <property type="project" value="UniProtKB-KW"/>
</dbReference>
<dbReference type="PANTHER" id="PTHR43381">
    <property type="entry name" value="TRANSLATION INITIATION FACTOR IF-2-RELATED"/>
    <property type="match status" value="1"/>
</dbReference>
<dbReference type="SUPFAM" id="SSF52156">
    <property type="entry name" value="Initiation factor IF2/eIF5b, domain 3"/>
    <property type="match status" value="1"/>
</dbReference>
<evidence type="ECO:0000256" key="1">
    <source>
        <dbReference type="ARBA" id="ARBA00007733"/>
    </source>
</evidence>
<dbReference type="InterPro" id="IPR009000">
    <property type="entry name" value="Transl_B-barrel_sf"/>
</dbReference>
<dbReference type="Gene3D" id="3.40.50.10050">
    <property type="entry name" value="Translation initiation factor IF- 2, domain 3"/>
    <property type="match status" value="1"/>
</dbReference>
<dbReference type="Proteomes" id="UP000034181">
    <property type="component" value="Unassembled WGS sequence"/>
</dbReference>
<dbReference type="InterPro" id="IPR000795">
    <property type="entry name" value="T_Tr_GTP-bd_dom"/>
</dbReference>
<dbReference type="PATRIC" id="fig|1618569.3.peg.1016"/>
<dbReference type="SUPFAM" id="SSF52540">
    <property type="entry name" value="P-loop containing nucleoside triphosphate hydrolases"/>
    <property type="match status" value="1"/>
</dbReference>
<dbReference type="AlphaFoldDB" id="A0A0G0KDS9"/>
<dbReference type="InterPro" id="IPR005225">
    <property type="entry name" value="Small_GTP-bd"/>
</dbReference>
<evidence type="ECO:0000259" key="6">
    <source>
        <dbReference type="PROSITE" id="PS51722"/>
    </source>
</evidence>
<dbReference type="InterPro" id="IPR053905">
    <property type="entry name" value="EF-G-like_DII"/>
</dbReference>
<comment type="caution">
    <text evidence="7">The sequence shown here is derived from an EMBL/GenBank/DDBJ whole genome shotgun (WGS) entry which is preliminary data.</text>
</comment>
<evidence type="ECO:0000256" key="4">
    <source>
        <dbReference type="ARBA" id="ARBA00022917"/>
    </source>
</evidence>
<dbReference type="Gene3D" id="3.40.50.300">
    <property type="entry name" value="P-loop containing nucleotide triphosphate hydrolases"/>
    <property type="match status" value="1"/>
</dbReference>
<dbReference type="Pfam" id="PF00009">
    <property type="entry name" value="GTP_EFTU"/>
    <property type="match status" value="1"/>
</dbReference>
<accession>A0A0G0KDS9</accession>
<evidence type="ECO:0000313" key="8">
    <source>
        <dbReference type="Proteomes" id="UP000034181"/>
    </source>
</evidence>
<dbReference type="FunFam" id="3.40.50.300:FF:000019">
    <property type="entry name" value="Translation initiation factor IF-2"/>
    <property type="match status" value="1"/>
</dbReference>
<dbReference type="InterPro" id="IPR036925">
    <property type="entry name" value="TIF_IF2_dom3_sf"/>
</dbReference>
<keyword evidence="5" id="KW-0342">GTP-binding</keyword>
<dbReference type="InterPro" id="IPR023115">
    <property type="entry name" value="TIF_IF2_dom3"/>
</dbReference>
<protein>
    <submittedName>
        <fullName evidence="7">Translation initiation factor IF-2</fullName>
    </submittedName>
</protein>
<keyword evidence="4" id="KW-0648">Protein biosynthesis</keyword>
<dbReference type="CDD" id="cd01887">
    <property type="entry name" value="IF2_eIF5B"/>
    <property type="match status" value="1"/>
</dbReference>
<dbReference type="InterPro" id="IPR015760">
    <property type="entry name" value="TIF_IF2"/>
</dbReference>
<reference evidence="7 8" key="1">
    <citation type="journal article" date="2015" name="Nature">
        <title>rRNA introns, odd ribosomes, and small enigmatic genomes across a large radiation of phyla.</title>
        <authorList>
            <person name="Brown C.T."/>
            <person name="Hug L.A."/>
            <person name="Thomas B.C."/>
            <person name="Sharon I."/>
            <person name="Castelle C.J."/>
            <person name="Singh A."/>
            <person name="Wilkins M.J."/>
            <person name="Williams K.H."/>
            <person name="Banfield J.F."/>
        </authorList>
    </citation>
    <scope>NUCLEOTIDE SEQUENCE [LARGE SCALE GENOMIC DNA]</scope>
</reference>
<keyword evidence="2 7" id="KW-0396">Initiation factor</keyword>
<comment type="similarity">
    <text evidence="1">Belongs to the TRAFAC class translation factor GTPase superfamily. Classic translation factor GTPase family. IF-2 subfamily.</text>
</comment>
<dbReference type="SUPFAM" id="SSF50447">
    <property type="entry name" value="Translation proteins"/>
    <property type="match status" value="2"/>
</dbReference>
<dbReference type="Gene3D" id="2.40.30.10">
    <property type="entry name" value="Translation factors"/>
    <property type="match status" value="2"/>
</dbReference>
<dbReference type="PROSITE" id="PS51722">
    <property type="entry name" value="G_TR_2"/>
    <property type="match status" value="1"/>
</dbReference>
<dbReference type="NCBIfam" id="TIGR00231">
    <property type="entry name" value="small_GTP"/>
    <property type="match status" value="1"/>
</dbReference>
<organism evidence="7 8">
    <name type="scientific">Candidatus Woesebacteria bacterium GW2011_GWB1_38_5b</name>
    <dbReference type="NCBI Taxonomy" id="1618569"/>
    <lineage>
        <taxon>Bacteria</taxon>
        <taxon>Candidatus Woeseibacteriota</taxon>
    </lineage>
</organism>
<dbReference type="Pfam" id="PF22042">
    <property type="entry name" value="EF-G_D2"/>
    <property type="match status" value="1"/>
</dbReference>
<evidence type="ECO:0000256" key="5">
    <source>
        <dbReference type="ARBA" id="ARBA00023134"/>
    </source>
</evidence>
<dbReference type="GO" id="GO:0003924">
    <property type="term" value="F:GTPase activity"/>
    <property type="evidence" value="ECO:0007669"/>
    <property type="project" value="InterPro"/>
</dbReference>
<evidence type="ECO:0000256" key="3">
    <source>
        <dbReference type="ARBA" id="ARBA00022741"/>
    </source>
</evidence>
<evidence type="ECO:0000313" key="7">
    <source>
        <dbReference type="EMBL" id="KKQ73630.1"/>
    </source>
</evidence>
<proteinExistence type="inferred from homology"/>
<dbReference type="PANTHER" id="PTHR43381:SF4">
    <property type="entry name" value="EUKARYOTIC TRANSLATION INITIATION FACTOR 5B"/>
    <property type="match status" value="1"/>
</dbReference>
<dbReference type="Pfam" id="PF11987">
    <property type="entry name" value="IF-2"/>
    <property type="match status" value="1"/>
</dbReference>
<dbReference type="GO" id="GO:0005737">
    <property type="term" value="C:cytoplasm"/>
    <property type="evidence" value="ECO:0007669"/>
    <property type="project" value="TreeGrafter"/>
</dbReference>
<feature type="domain" description="Tr-type G" evidence="6">
    <location>
        <begin position="9"/>
        <end position="177"/>
    </location>
</feature>
<sequence length="467" mass="50306">MNSGNTLVSRPPIVAVLGHVDHGKTSLLDSIRETNVASREAGGITQSIGASTVTTKDQKQITFIDTPGHAAFSQMRSRGSKLADIAVLVVAADDGPKPQTIEAWEHIQSAKIPCIVVFTKIDLPSASIDTAIPKLENLGIYFEGRGGQVPYIGVSSKNKQGINDLIELILLVTEVNEIMADPGAPVEAIVIETSKDKRGLMTSVIVRNGTLNSGQEVWVDGQSTKIKGIFDANAKPVKEVKPGYAGAVLGFSILPPVGSIVAGNNQINKQAVVQKRQTPSSQEGKFAIFVKTKTAGSLEALLQSLPQDVYVSGSGVGDVTESDVLFAKSTHSRIFLFEAKASSNILLLAETEGIEIENFDIIYKLIERLEEIHRLGEIKIVGSAQIIAIFPYENRKVAGSKILTGFLKLGDKVKILRNEKLLGIAKIVSMRKQRISVKEAKQGEELGIIFEPQFAFEVADMIISEAK</sequence>